<evidence type="ECO:0000256" key="4">
    <source>
        <dbReference type="ARBA" id="ARBA00022553"/>
    </source>
</evidence>
<name>A0A426U1K7_9CHLR</name>
<dbReference type="SUPFAM" id="SSF81660">
    <property type="entry name" value="Metal cation-transporting ATPase, ATP-binding domain N"/>
    <property type="match status" value="1"/>
</dbReference>
<dbReference type="PRINTS" id="PR00119">
    <property type="entry name" value="CATATPASE"/>
</dbReference>
<evidence type="ECO:0000256" key="5">
    <source>
        <dbReference type="ARBA" id="ARBA00022692"/>
    </source>
</evidence>
<dbReference type="InterPro" id="IPR006068">
    <property type="entry name" value="ATPase_P-typ_cation-transptr_C"/>
</dbReference>
<keyword evidence="9" id="KW-1278">Translocase</keyword>
<evidence type="ECO:0000256" key="1">
    <source>
        <dbReference type="ARBA" id="ARBA00004651"/>
    </source>
</evidence>
<dbReference type="InterPro" id="IPR044492">
    <property type="entry name" value="P_typ_ATPase_HD_dom"/>
</dbReference>
<keyword evidence="3" id="KW-1003">Cell membrane</keyword>
<sequence length="929" mass="98610">MEPTREAAPTTPRPATSAPLDAWYHYDLPTTIAALNTSATGLDAAAVALQREQYGSNELHAQQGRSPLRMLVEQFANTMVIILLAAALLSLFLDKRLEAGAIFAIVGLFTLLGFFQEYRAERAIAALKQLTVPSVRTYRDGQLAEVSARDLVPGDLILLEAGNILPADVRISASVNLRIQEAALTGESLPVSKVSEPLAQSNVSLADRRNMGYMGTTVSYGRGSAFVVATGMRTELGKIADLLQRVTHEPTPLQQRLDRVGKQLAIAGVAVALLILAVGLFMGEALGDMILTAISVAVAVIPEGLPAVVTFTLAIGGQRMLRRNALVRKLPAVETLGSVTTICSDKTGTLTANRMTVTRLVTGAAQVDLEGCLPQTIAGAVPGDLLADDAQGLDLLLAAGVLCNDAELTITPETGAYSMLGDPTEGALLVVAAHAGLRKAELAAALPRVAELPFDSERKRMTTVHARGALDARLAAVWGATGFMPTAEMLAFTKGAVDGMLEITSQIWINGHAAPLDAARRAAILAANAEMAGNGMRILGVAFRPLPAATANELIERELIFLGLVAMIDPPRPEVAAAVATCREAGIRPIMITGDHPLTASYIARELGITQTTTVVTGAQLEAADDGALDDLVKQSSVFARVSPEHKLRIVAALRSQGQVVAMTGDGVNDAPALKQADIGVAMGITGTDVSREASDMVLRDDNFATIVAAVEEGRVIYDNLRRFVKFAVAGNIGKVAVMLFWPAMISLLGLPIGTMVALLPLQLLWLNLMTDGLLGLSMGFEPAERSVMRRPPHRSTDGIFAGGMGWNATWVGLVIGILSLGVGGWYYVQGLSQWQTMMVTTLAFLQVFQALATRSNTESLLSIGIFSNRVMWGIIVLVVGLQLLALYTPLNIFLGMQPLAVVDLLLCVGLGVILFLAIEIEKWVKRML</sequence>
<feature type="transmembrane region" description="Helical" evidence="12">
    <location>
        <begin position="264"/>
        <end position="283"/>
    </location>
</feature>
<comment type="caution">
    <text evidence="14">The sequence shown here is derived from an EMBL/GenBank/DDBJ whole genome shotgun (WGS) entry which is preliminary data.</text>
</comment>
<dbReference type="FunFam" id="3.40.50.1000:FF:000028">
    <property type="entry name" value="Calcium-transporting P-type ATPase, putative"/>
    <property type="match status" value="1"/>
</dbReference>
<evidence type="ECO:0000256" key="9">
    <source>
        <dbReference type="ARBA" id="ARBA00022967"/>
    </source>
</evidence>
<dbReference type="PROSITE" id="PS00154">
    <property type="entry name" value="ATPASE_E1_E2"/>
    <property type="match status" value="1"/>
</dbReference>
<organism evidence="14 15">
    <name type="scientific">Candidatus Viridilinea halotolerans</name>
    <dbReference type="NCBI Taxonomy" id="2491704"/>
    <lineage>
        <taxon>Bacteria</taxon>
        <taxon>Bacillati</taxon>
        <taxon>Chloroflexota</taxon>
        <taxon>Chloroflexia</taxon>
        <taxon>Chloroflexales</taxon>
        <taxon>Chloroflexineae</taxon>
        <taxon>Oscillochloridaceae</taxon>
        <taxon>Candidatus Viridilinea</taxon>
    </lineage>
</organism>
<feature type="transmembrane region" description="Helical" evidence="12">
    <location>
        <begin position="805"/>
        <end position="829"/>
    </location>
</feature>
<keyword evidence="7" id="KW-0067">ATP-binding</keyword>
<dbReference type="Proteomes" id="UP000280307">
    <property type="component" value="Unassembled WGS sequence"/>
</dbReference>
<protein>
    <submittedName>
        <fullName evidence="14">Cation-translocating P-type ATPase</fullName>
    </submittedName>
</protein>
<evidence type="ECO:0000256" key="3">
    <source>
        <dbReference type="ARBA" id="ARBA00022475"/>
    </source>
</evidence>
<evidence type="ECO:0000259" key="13">
    <source>
        <dbReference type="SMART" id="SM00831"/>
    </source>
</evidence>
<feature type="transmembrane region" description="Helical" evidence="12">
    <location>
        <begin position="873"/>
        <end position="894"/>
    </location>
</feature>
<keyword evidence="4" id="KW-0597">Phosphoprotein</keyword>
<dbReference type="InterPro" id="IPR008250">
    <property type="entry name" value="ATPase_P-typ_transduc_dom_A_sf"/>
</dbReference>
<evidence type="ECO:0000313" key="15">
    <source>
        <dbReference type="Proteomes" id="UP000280307"/>
    </source>
</evidence>
<evidence type="ECO:0000256" key="12">
    <source>
        <dbReference type="SAM" id="Phobius"/>
    </source>
</evidence>
<evidence type="ECO:0000313" key="14">
    <source>
        <dbReference type="EMBL" id="RRR73264.1"/>
    </source>
</evidence>
<dbReference type="SFLD" id="SFLDF00027">
    <property type="entry name" value="p-type_atpase"/>
    <property type="match status" value="1"/>
</dbReference>
<dbReference type="GO" id="GO:0005886">
    <property type="term" value="C:plasma membrane"/>
    <property type="evidence" value="ECO:0007669"/>
    <property type="project" value="UniProtKB-SubCell"/>
</dbReference>
<dbReference type="SUPFAM" id="SSF81653">
    <property type="entry name" value="Calcium ATPase, transduction domain A"/>
    <property type="match status" value="1"/>
</dbReference>
<dbReference type="InterPro" id="IPR023214">
    <property type="entry name" value="HAD_sf"/>
</dbReference>
<dbReference type="Pfam" id="PF13246">
    <property type="entry name" value="Cation_ATPase"/>
    <property type="match status" value="1"/>
</dbReference>
<dbReference type="AlphaFoldDB" id="A0A426U1K7"/>
<dbReference type="PANTHER" id="PTHR43294:SF21">
    <property type="entry name" value="CATION TRANSPORTING ATPASE"/>
    <property type="match status" value="1"/>
</dbReference>
<evidence type="ECO:0000256" key="2">
    <source>
        <dbReference type="ARBA" id="ARBA00005675"/>
    </source>
</evidence>
<feature type="transmembrane region" description="Helical" evidence="12">
    <location>
        <begin position="900"/>
        <end position="919"/>
    </location>
</feature>
<dbReference type="InterPro" id="IPR023298">
    <property type="entry name" value="ATPase_P-typ_TM_dom_sf"/>
</dbReference>
<dbReference type="InterPro" id="IPR001757">
    <property type="entry name" value="P_typ_ATPase"/>
</dbReference>
<dbReference type="InterPro" id="IPR018303">
    <property type="entry name" value="ATPase_P-typ_P_site"/>
</dbReference>
<dbReference type="GO" id="GO:0005524">
    <property type="term" value="F:ATP binding"/>
    <property type="evidence" value="ECO:0007669"/>
    <property type="project" value="UniProtKB-KW"/>
</dbReference>
<dbReference type="Gene3D" id="2.70.150.10">
    <property type="entry name" value="Calcium-transporting ATPase, cytoplasmic transduction domain A"/>
    <property type="match status" value="1"/>
</dbReference>
<evidence type="ECO:0000256" key="7">
    <source>
        <dbReference type="ARBA" id="ARBA00022840"/>
    </source>
</evidence>
<dbReference type="SMART" id="SM00831">
    <property type="entry name" value="Cation_ATPase_N"/>
    <property type="match status" value="1"/>
</dbReference>
<proteinExistence type="inferred from homology"/>
<dbReference type="EMBL" id="RSAS01000347">
    <property type="protein sequence ID" value="RRR73264.1"/>
    <property type="molecule type" value="Genomic_DNA"/>
</dbReference>
<dbReference type="InterPro" id="IPR004014">
    <property type="entry name" value="ATPase_P-typ_cation-transptr_N"/>
</dbReference>
<feature type="domain" description="Cation-transporting P-type ATPase N-terminal" evidence="13">
    <location>
        <begin position="22"/>
        <end position="95"/>
    </location>
</feature>
<keyword evidence="5 12" id="KW-0812">Transmembrane</keyword>
<evidence type="ECO:0000256" key="6">
    <source>
        <dbReference type="ARBA" id="ARBA00022741"/>
    </source>
</evidence>
<feature type="transmembrane region" description="Helical" evidence="12">
    <location>
        <begin position="75"/>
        <end position="93"/>
    </location>
</feature>
<dbReference type="InterPro" id="IPR023299">
    <property type="entry name" value="ATPase_P-typ_cyto_dom_N"/>
</dbReference>
<dbReference type="PANTHER" id="PTHR43294">
    <property type="entry name" value="SODIUM/POTASSIUM-TRANSPORTING ATPASE SUBUNIT ALPHA"/>
    <property type="match status" value="1"/>
</dbReference>
<dbReference type="GO" id="GO:0016887">
    <property type="term" value="F:ATP hydrolysis activity"/>
    <property type="evidence" value="ECO:0007669"/>
    <property type="project" value="InterPro"/>
</dbReference>
<dbReference type="Pfam" id="PF00690">
    <property type="entry name" value="Cation_ATPase_N"/>
    <property type="match status" value="1"/>
</dbReference>
<evidence type="ECO:0000256" key="10">
    <source>
        <dbReference type="ARBA" id="ARBA00022989"/>
    </source>
</evidence>
<dbReference type="Gene3D" id="1.20.1110.10">
    <property type="entry name" value="Calcium-transporting ATPase, transmembrane domain"/>
    <property type="match status" value="1"/>
</dbReference>
<dbReference type="SFLD" id="SFLDS00003">
    <property type="entry name" value="Haloacid_Dehalogenase"/>
    <property type="match status" value="1"/>
</dbReference>
<dbReference type="InterPro" id="IPR059000">
    <property type="entry name" value="ATPase_P-type_domA"/>
</dbReference>
<feature type="transmembrane region" description="Helical" evidence="12">
    <location>
        <begin position="99"/>
        <end position="115"/>
    </location>
</feature>
<dbReference type="Gene3D" id="3.40.50.1000">
    <property type="entry name" value="HAD superfamily/HAD-like"/>
    <property type="match status" value="1"/>
</dbReference>
<dbReference type="PRINTS" id="PR00120">
    <property type="entry name" value="HATPASE"/>
</dbReference>
<dbReference type="InterPro" id="IPR050510">
    <property type="entry name" value="Cation_transp_ATPase_P-type"/>
</dbReference>
<reference evidence="14 15" key="1">
    <citation type="submission" date="2018-12" db="EMBL/GenBank/DDBJ databases">
        <title>Genome Sequence of Candidatus Viridilinea halotolerans isolated from saline sulfide-rich spring.</title>
        <authorList>
            <person name="Grouzdev D.S."/>
            <person name="Burganskaya E.I."/>
            <person name="Krutkina M.S."/>
            <person name="Sukhacheva M.V."/>
            <person name="Gorlenko V.M."/>
        </authorList>
    </citation>
    <scope>NUCLEOTIDE SEQUENCE [LARGE SCALE GENOMIC DNA]</scope>
    <source>
        <strain evidence="14">Chok-6</strain>
    </source>
</reference>
<dbReference type="SUPFAM" id="SSF56784">
    <property type="entry name" value="HAD-like"/>
    <property type="match status" value="1"/>
</dbReference>
<keyword evidence="6" id="KW-0547">Nucleotide-binding</keyword>
<gene>
    <name evidence="14" type="ORF">EI684_09105</name>
</gene>
<accession>A0A426U1K7</accession>
<keyword evidence="11 12" id="KW-0472">Membrane</keyword>
<comment type="subcellular location">
    <subcellularLocation>
        <location evidence="1">Cell membrane</location>
        <topology evidence="1">Multi-pass membrane protein</topology>
    </subcellularLocation>
</comment>
<dbReference type="Gene3D" id="3.40.1110.10">
    <property type="entry name" value="Calcium-transporting ATPase, cytoplasmic domain N"/>
    <property type="match status" value="1"/>
</dbReference>
<dbReference type="Pfam" id="PF00122">
    <property type="entry name" value="E1-E2_ATPase"/>
    <property type="match status" value="1"/>
</dbReference>
<comment type="similarity">
    <text evidence="2">Belongs to the cation transport ATPase (P-type) (TC 3.A.3) family. Type IIA subfamily.</text>
</comment>
<dbReference type="Pfam" id="PF00689">
    <property type="entry name" value="Cation_ATPase_C"/>
    <property type="match status" value="1"/>
</dbReference>
<feature type="transmembrane region" description="Helical" evidence="12">
    <location>
        <begin position="289"/>
        <end position="315"/>
    </location>
</feature>
<keyword evidence="10 12" id="KW-1133">Transmembrane helix</keyword>
<keyword evidence="8" id="KW-0460">Magnesium</keyword>
<feature type="transmembrane region" description="Helical" evidence="12">
    <location>
        <begin position="736"/>
        <end position="759"/>
    </location>
</feature>
<evidence type="ECO:0000256" key="11">
    <source>
        <dbReference type="ARBA" id="ARBA00023136"/>
    </source>
</evidence>
<dbReference type="FunFam" id="2.70.150.10:FF:000160">
    <property type="entry name" value="Sarcoplasmic/endoplasmic reticulum calcium ATPase 1"/>
    <property type="match status" value="1"/>
</dbReference>
<evidence type="ECO:0000256" key="8">
    <source>
        <dbReference type="ARBA" id="ARBA00022842"/>
    </source>
</evidence>
<dbReference type="SFLD" id="SFLDG00002">
    <property type="entry name" value="C1.7:_P-type_atpase_like"/>
    <property type="match status" value="1"/>
</dbReference>
<dbReference type="NCBIfam" id="TIGR01494">
    <property type="entry name" value="ATPase_P-type"/>
    <property type="match status" value="2"/>
</dbReference>
<dbReference type="SUPFAM" id="SSF81665">
    <property type="entry name" value="Calcium ATPase, transmembrane domain M"/>
    <property type="match status" value="1"/>
</dbReference>
<dbReference type="InterPro" id="IPR036412">
    <property type="entry name" value="HAD-like_sf"/>
</dbReference>